<evidence type="ECO:0000256" key="1">
    <source>
        <dbReference type="ARBA" id="ARBA00004141"/>
    </source>
</evidence>
<evidence type="ECO:0000313" key="22">
    <source>
        <dbReference type="EMBL" id="ELV13710.1"/>
    </source>
</evidence>
<evidence type="ECO:0000256" key="19">
    <source>
        <dbReference type="SAM" id="Phobius"/>
    </source>
</evidence>
<evidence type="ECO:0000256" key="18">
    <source>
        <dbReference type="SAM" id="MobiDB-lite"/>
    </source>
</evidence>
<dbReference type="InterPro" id="IPR050125">
    <property type="entry name" value="GPCR_opsins"/>
</dbReference>
<evidence type="ECO:0000256" key="4">
    <source>
        <dbReference type="ARBA" id="ARBA00022614"/>
    </source>
</evidence>
<evidence type="ECO:0000256" key="11">
    <source>
        <dbReference type="ARBA" id="ARBA00023040"/>
    </source>
</evidence>
<keyword evidence="15" id="KW-0325">Glycoprotein</keyword>
<evidence type="ECO:0000259" key="20">
    <source>
        <dbReference type="PROSITE" id="PS50262"/>
    </source>
</evidence>
<feature type="transmembrane region" description="Helical" evidence="19">
    <location>
        <begin position="28"/>
        <end position="51"/>
    </location>
</feature>
<dbReference type="InterPro" id="IPR000276">
    <property type="entry name" value="GPCR_Rhodpsn"/>
</dbReference>
<feature type="domain" description="G-protein coupled receptors family 1 profile" evidence="20">
    <location>
        <begin position="42"/>
        <end position="294"/>
    </location>
</feature>
<keyword evidence="6" id="KW-0732">Signal</keyword>
<dbReference type="Pfam" id="PF07679">
    <property type="entry name" value="I-set"/>
    <property type="match status" value="1"/>
</dbReference>
<evidence type="ECO:0000256" key="14">
    <source>
        <dbReference type="ARBA" id="ARBA00023170"/>
    </source>
</evidence>
<evidence type="ECO:0000256" key="16">
    <source>
        <dbReference type="ARBA" id="ARBA00023224"/>
    </source>
</evidence>
<dbReference type="InterPro" id="IPR017452">
    <property type="entry name" value="GPCR_Rhodpsn_7TM"/>
</dbReference>
<keyword evidence="10" id="KW-0157">Chromophore</keyword>
<dbReference type="Pfam" id="PF13855">
    <property type="entry name" value="LRR_8"/>
    <property type="match status" value="1"/>
</dbReference>
<evidence type="ECO:0000256" key="15">
    <source>
        <dbReference type="ARBA" id="ARBA00023180"/>
    </source>
</evidence>
<evidence type="ECO:0000256" key="12">
    <source>
        <dbReference type="ARBA" id="ARBA00023136"/>
    </source>
</evidence>
<dbReference type="InterPro" id="IPR032675">
    <property type="entry name" value="LRR_dom_sf"/>
</dbReference>
<feature type="transmembrane region" description="Helical" evidence="19">
    <location>
        <begin position="708"/>
        <end position="729"/>
    </location>
</feature>
<evidence type="ECO:0000313" key="23">
    <source>
        <dbReference type="Proteomes" id="UP000011518"/>
    </source>
</evidence>
<dbReference type="GO" id="GO:0016020">
    <property type="term" value="C:membrane"/>
    <property type="evidence" value="ECO:0007669"/>
    <property type="project" value="UniProtKB-SubCell"/>
</dbReference>
<feature type="transmembrane region" description="Helical" evidence="19">
    <location>
        <begin position="63"/>
        <end position="80"/>
    </location>
</feature>
<dbReference type="InterPro" id="IPR002962">
    <property type="entry name" value="Peropsin"/>
</dbReference>
<dbReference type="PRINTS" id="PR00019">
    <property type="entry name" value="LEURICHRPT"/>
</dbReference>
<dbReference type="GO" id="GO:0007602">
    <property type="term" value="P:phototransduction"/>
    <property type="evidence" value="ECO:0007669"/>
    <property type="project" value="UniProtKB-KW"/>
</dbReference>
<dbReference type="PRINTS" id="PR01244">
    <property type="entry name" value="PEROPSIN"/>
</dbReference>
<dbReference type="PROSITE" id="PS00238">
    <property type="entry name" value="OPSIN"/>
    <property type="match status" value="1"/>
</dbReference>
<dbReference type="SMART" id="SM00369">
    <property type="entry name" value="LRR_TYP"/>
    <property type="match status" value="4"/>
</dbReference>
<keyword evidence="7" id="KW-0677">Repeat</keyword>
<dbReference type="eggNOG" id="KOG3510">
    <property type="taxonomic scope" value="Eukaryota"/>
</dbReference>
<dbReference type="InterPro" id="IPR001611">
    <property type="entry name" value="Leu-rich_rpt"/>
</dbReference>
<dbReference type="EMBL" id="KB360594">
    <property type="protein sequence ID" value="ELV13710.1"/>
    <property type="molecule type" value="Genomic_DNA"/>
</dbReference>
<feature type="domain" description="Ig-like" evidence="21">
    <location>
        <begin position="515"/>
        <end position="605"/>
    </location>
</feature>
<feature type="compositionally biased region" description="Low complexity" evidence="18">
    <location>
        <begin position="615"/>
        <end position="654"/>
    </location>
</feature>
<dbReference type="PROSITE" id="PS50835">
    <property type="entry name" value="IG_LIKE"/>
    <property type="match status" value="1"/>
</dbReference>
<reference evidence="23" key="1">
    <citation type="submission" date="2012-07" db="EMBL/GenBank/DDBJ databases">
        <title>Genome of the Chinese tree shrew, a rising model animal genetically related to primates.</title>
        <authorList>
            <person name="Zhang G."/>
            <person name="Fan Y."/>
            <person name="Yao Y."/>
            <person name="Huang Z."/>
        </authorList>
    </citation>
    <scope>NUCLEOTIDE SEQUENCE [LARGE SCALE GENOMIC DNA]</scope>
</reference>
<feature type="transmembrane region" description="Helical" evidence="19">
    <location>
        <begin position="243"/>
        <end position="265"/>
    </location>
</feature>
<keyword evidence="13" id="KW-1015">Disulfide bond</keyword>
<dbReference type="InterPro" id="IPR013098">
    <property type="entry name" value="Ig_I-set"/>
</dbReference>
<keyword evidence="8" id="KW-0681">Retinal protein</keyword>
<comment type="similarity">
    <text evidence="17">Belongs to the G-protein coupled receptor 1 family.</text>
</comment>
<reference evidence="23" key="2">
    <citation type="journal article" date="2013" name="Nat. Commun.">
        <title>Genome of the Chinese tree shrew.</title>
        <authorList>
            <person name="Fan Y."/>
            <person name="Huang Z.Y."/>
            <person name="Cao C.C."/>
            <person name="Chen C.S."/>
            <person name="Chen Y.X."/>
            <person name="Fan D.D."/>
            <person name="He J."/>
            <person name="Hou H.L."/>
            <person name="Hu L."/>
            <person name="Hu X.T."/>
            <person name="Jiang X.T."/>
            <person name="Lai R."/>
            <person name="Lang Y.S."/>
            <person name="Liang B."/>
            <person name="Liao S.G."/>
            <person name="Mu D."/>
            <person name="Ma Y.Y."/>
            <person name="Niu Y.Y."/>
            <person name="Sun X.Q."/>
            <person name="Xia J.Q."/>
            <person name="Xiao J."/>
            <person name="Xiong Z.Q."/>
            <person name="Xu L."/>
            <person name="Yang L."/>
            <person name="Zhang Y."/>
            <person name="Zhao W."/>
            <person name="Zhao X.D."/>
            <person name="Zheng Y.T."/>
            <person name="Zhou J.M."/>
            <person name="Zhu Y.B."/>
            <person name="Zhang G.J."/>
            <person name="Wang J."/>
            <person name="Yao Y.G."/>
        </authorList>
    </citation>
    <scope>NUCLEOTIDE SEQUENCE [LARGE SCALE GENOMIC DNA]</scope>
</reference>
<feature type="transmembrane region" description="Helical" evidence="19">
    <location>
        <begin position="100"/>
        <end position="121"/>
    </location>
</feature>
<dbReference type="Gene3D" id="3.80.10.10">
    <property type="entry name" value="Ribonuclease Inhibitor"/>
    <property type="match status" value="1"/>
</dbReference>
<dbReference type="FunFam" id="1.20.1070.10:FF:000219">
    <property type="entry name" value="Opsin 5-like 2"/>
    <property type="match status" value="1"/>
</dbReference>
<keyword evidence="11 17" id="KW-0297">G-protein coupled receptor</keyword>
<dbReference type="InterPro" id="IPR003591">
    <property type="entry name" value="Leu-rich_rpt_typical-subtyp"/>
</dbReference>
<dbReference type="SUPFAM" id="SSF48726">
    <property type="entry name" value="Immunoglobulin"/>
    <property type="match status" value="1"/>
</dbReference>
<dbReference type="InterPro" id="IPR003598">
    <property type="entry name" value="Ig_sub2"/>
</dbReference>
<feature type="transmembrane region" description="Helical" evidence="19">
    <location>
        <begin position="141"/>
        <end position="166"/>
    </location>
</feature>
<evidence type="ECO:0000256" key="9">
    <source>
        <dbReference type="ARBA" id="ARBA00022989"/>
    </source>
</evidence>
<dbReference type="InterPro" id="IPR003599">
    <property type="entry name" value="Ig_sub"/>
</dbReference>
<dbReference type="GO" id="GO:0009881">
    <property type="term" value="F:photoreceptor activity"/>
    <property type="evidence" value="ECO:0007669"/>
    <property type="project" value="UniProtKB-KW"/>
</dbReference>
<dbReference type="InterPro" id="IPR013783">
    <property type="entry name" value="Ig-like_fold"/>
</dbReference>
<dbReference type="Gene3D" id="2.60.40.10">
    <property type="entry name" value="Immunoglobulins"/>
    <property type="match status" value="1"/>
</dbReference>
<dbReference type="STRING" id="246437.L8YFB3"/>
<comment type="subcellular location">
    <subcellularLocation>
        <location evidence="1">Membrane</location>
        <topology evidence="1">Multi-pass membrane protein</topology>
    </subcellularLocation>
</comment>
<evidence type="ECO:0000256" key="6">
    <source>
        <dbReference type="ARBA" id="ARBA00022729"/>
    </source>
</evidence>
<dbReference type="PROSITE" id="PS51450">
    <property type="entry name" value="LRR"/>
    <property type="match status" value="2"/>
</dbReference>
<dbReference type="AlphaFoldDB" id="L8YFB3"/>
<name>L8YFB3_TUPCH</name>
<evidence type="ECO:0000256" key="17">
    <source>
        <dbReference type="RuleBase" id="RU000688"/>
    </source>
</evidence>
<dbReference type="eggNOG" id="KOG0619">
    <property type="taxonomic scope" value="Eukaryota"/>
</dbReference>
<proteinExistence type="inferred from homology"/>
<evidence type="ECO:0000256" key="7">
    <source>
        <dbReference type="ARBA" id="ARBA00022737"/>
    </source>
</evidence>
<keyword evidence="3" id="KW-0716">Sensory transduction</keyword>
<dbReference type="InterPro" id="IPR007110">
    <property type="entry name" value="Ig-like_dom"/>
</dbReference>
<organism evidence="22 23">
    <name type="scientific">Tupaia chinensis</name>
    <name type="common">Chinese tree shrew</name>
    <name type="synonym">Tupaia belangeri chinensis</name>
    <dbReference type="NCBI Taxonomy" id="246437"/>
    <lineage>
        <taxon>Eukaryota</taxon>
        <taxon>Metazoa</taxon>
        <taxon>Chordata</taxon>
        <taxon>Craniata</taxon>
        <taxon>Vertebrata</taxon>
        <taxon>Euteleostomi</taxon>
        <taxon>Mammalia</taxon>
        <taxon>Eutheria</taxon>
        <taxon>Euarchontoglires</taxon>
        <taxon>Scandentia</taxon>
        <taxon>Tupaiidae</taxon>
        <taxon>Tupaia</taxon>
    </lineage>
</organism>
<feature type="region of interest" description="Disordered" evidence="18">
    <location>
        <begin position="615"/>
        <end position="666"/>
    </location>
</feature>
<dbReference type="InParanoid" id="L8YFB3"/>
<dbReference type="Gene3D" id="1.20.1070.10">
    <property type="entry name" value="Rhodopsin 7-helix transmembrane proteins"/>
    <property type="match status" value="1"/>
</dbReference>
<dbReference type="SMART" id="SM00409">
    <property type="entry name" value="IG"/>
    <property type="match status" value="1"/>
</dbReference>
<keyword evidence="9 19" id="KW-1133">Transmembrane helix</keyword>
<sequence length="791" mass="84957">MLGSDAGNSSNLGNEDSSAFSQTEHNIVAAYLLTAGVISILSNIVVLGIFVTHKELRTPTNAIIINLAFTDIGVSSIGYPMSAASDLHGRWKFGHAGCQIYAGLNIFFGMASIGLLTVVAVDRYLTLCRPAVGRRMGSSTYAAMILGAWLNGLFWAAMPIAGWAGYAPDPTGATCTINWRKNDASFVSYTMAVIAVNFVVPLTVMSYCYVLVARAIAGHAASSCSEHRCRDWSEQVDVTKMSVVMILMFLVAWSPYSIVCLWASFGDPQRIPPAMAVVAPLFAKSSTFYNPCIYVLANKKSVLCSDLDMSEVPTNLPVDTVKLRIEKTVTRSIPAEAFYYLTELRSLWVAYNAVASVHPRGFYYLRRLHELRLGGNSLAAFPWASLLDTPLLRTLDLHNNRLASVPAEAVQYLRNLTYLDLSSNRLTSLPPDFLDGWPHLGPAPSQNLDLSPRRIVLGLQDNPWFCDCHMATVIELAKAADATVVLLDPLMACSEPEHLAGVLFQRAELEQCLKPTVMTSATQITSALGSNVLLRCDAQGLPTPRLAWARAGGQPVTHTAIQESPREGARWSVISLMNISLSDAGRYKCTAKNLVGKSEAEVTVAVVGGVTTAQPAEAPESAAGGAPEREAGAGSAGASTAPPAASPFTDAPSASAPPPTAAAAPLLPAPGRRYVACVRPQGEPPQRDQCVTFATRRAAGGGHSHGPLVAAVTCAACVAVLAPLGFLLYRARKLRCKRASFWEEDLAKETYIQFETLSPRSQSVGELWTRRHRGDSETLLLCSSSAELRQL</sequence>
<keyword evidence="16 17" id="KW-0807">Transducer</keyword>
<dbReference type="FunFam" id="2.60.40.10:FF:000744">
    <property type="entry name" value="Leucine rich repeat, Ig-like and transmembrane domains 1"/>
    <property type="match status" value="1"/>
</dbReference>
<dbReference type="PRINTS" id="PR00237">
    <property type="entry name" value="GPCRRHODOPSN"/>
</dbReference>
<dbReference type="SMART" id="SM00408">
    <property type="entry name" value="IGc2"/>
    <property type="match status" value="1"/>
</dbReference>
<dbReference type="SUPFAM" id="SSF52058">
    <property type="entry name" value="L domain-like"/>
    <property type="match status" value="1"/>
</dbReference>
<dbReference type="GO" id="GO:0007601">
    <property type="term" value="P:visual perception"/>
    <property type="evidence" value="ECO:0007669"/>
    <property type="project" value="InterPro"/>
</dbReference>
<dbReference type="CDD" id="cd15073">
    <property type="entry name" value="7tmA_Peropsin"/>
    <property type="match status" value="1"/>
</dbReference>
<dbReference type="GO" id="GO:0004930">
    <property type="term" value="F:G protein-coupled receptor activity"/>
    <property type="evidence" value="ECO:0007669"/>
    <property type="project" value="UniProtKB-KW"/>
</dbReference>
<feature type="transmembrane region" description="Helical" evidence="19">
    <location>
        <begin position="186"/>
        <end position="212"/>
    </location>
</feature>
<dbReference type="Pfam" id="PF00001">
    <property type="entry name" value="7tm_1"/>
    <property type="match status" value="1"/>
</dbReference>
<evidence type="ECO:0000256" key="2">
    <source>
        <dbReference type="ARBA" id="ARBA00022543"/>
    </source>
</evidence>
<evidence type="ECO:0000256" key="5">
    <source>
        <dbReference type="ARBA" id="ARBA00022692"/>
    </source>
</evidence>
<keyword evidence="4" id="KW-0433">Leucine-rich repeat</keyword>
<evidence type="ECO:0000259" key="21">
    <source>
        <dbReference type="PROSITE" id="PS50835"/>
    </source>
</evidence>
<dbReference type="InterPro" id="IPR036179">
    <property type="entry name" value="Ig-like_dom_sf"/>
</dbReference>
<dbReference type="PANTHER" id="PTHR24240">
    <property type="entry name" value="OPSIN"/>
    <property type="match status" value="1"/>
</dbReference>
<dbReference type="Proteomes" id="UP000011518">
    <property type="component" value="Unassembled WGS sequence"/>
</dbReference>
<keyword evidence="23" id="KW-1185">Reference proteome</keyword>
<evidence type="ECO:0000256" key="10">
    <source>
        <dbReference type="ARBA" id="ARBA00022991"/>
    </source>
</evidence>
<dbReference type="SUPFAM" id="SSF81321">
    <property type="entry name" value="Family A G protein-coupled receptor-like"/>
    <property type="match status" value="1"/>
</dbReference>
<dbReference type="PROSITE" id="PS50262">
    <property type="entry name" value="G_PROTEIN_RECEP_F1_2"/>
    <property type="match status" value="1"/>
</dbReference>
<evidence type="ECO:0000256" key="3">
    <source>
        <dbReference type="ARBA" id="ARBA00022606"/>
    </source>
</evidence>
<keyword evidence="5 17" id="KW-0812">Transmembrane</keyword>
<evidence type="ECO:0000256" key="13">
    <source>
        <dbReference type="ARBA" id="ARBA00023157"/>
    </source>
</evidence>
<protein>
    <submittedName>
        <fullName evidence="22">Visual pigment-like receptor peropsin</fullName>
    </submittedName>
</protein>
<keyword evidence="12 19" id="KW-0472">Membrane</keyword>
<dbReference type="PROSITE" id="PS00237">
    <property type="entry name" value="G_PROTEIN_RECEP_F1_1"/>
    <property type="match status" value="1"/>
</dbReference>
<dbReference type="InterPro" id="IPR027430">
    <property type="entry name" value="Retinal_BS"/>
</dbReference>
<gene>
    <name evidence="22" type="ORF">TREES_T100005709</name>
</gene>
<keyword evidence="2" id="KW-0600">Photoreceptor protein</keyword>
<accession>L8YFB3</accession>
<keyword evidence="14 17" id="KW-0675">Receptor</keyword>
<evidence type="ECO:0000256" key="8">
    <source>
        <dbReference type="ARBA" id="ARBA00022925"/>
    </source>
</evidence>
<dbReference type="CDD" id="cd00096">
    <property type="entry name" value="Ig"/>
    <property type="match status" value="1"/>
</dbReference>